<feature type="chain" id="PRO_5017239279" evidence="1">
    <location>
        <begin position="23"/>
        <end position="471"/>
    </location>
</feature>
<dbReference type="OrthoDB" id="5444681at2"/>
<dbReference type="AlphaFoldDB" id="A0A1I6BNY5"/>
<evidence type="ECO:0000313" key="2">
    <source>
        <dbReference type="EMBL" id="SFQ82650.1"/>
    </source>
</evidence>
<dbReference type="EMBL" id="FOYD01000005">
    <property type="protein sequence ID" value="SFQ82650.1"/>
    <property type="molecule type" value="Genomic_DNA"/>
</dbReference>
<proteinExistence type="predicted"/>
<reference evidence="2 3" key="1">
    <citation type="submission" date="2016-10" db="EMBL/GenBank/DDBJ databases">
        <authorList>
            <person name="de Groot N.N."/>
        </authorList>
    </citation>
    <scope>NUCLEOTIDE SEQUENCE [LARGE SCALE GENOMIC DNA]</scope>
    <source>
        <strain evidence="2 3">JCM 18415</strain>
    </source>
</reference>
<dbReference type="Pfam" id="PF06097">
    <property type="entry name" value="DUF945"/>
    <property type="match status" value="1"/>
</dbReference>
<organism evidence="2 3">
    <name type="scientific">Halopseudomonas formosensis</name>
    <dbReference type="NCBI Taxonomy" id="1002526"/>
    <lineage>
        <taxon>Bacteria</taxon>
        <taxon>Pseudomonadati</taxon>
        <taxon>Pseudomonadota</taxon>
        <taxon>Gammaproteobacteria</taxon>
        <taxon>Pseudomonadales</taxon>
        <taxon>Pseudomonadaceae</taxon>
        <taxon>Halopseudomonas</taxon>
    </lineage>
</organism>
<dbReference type="RefSeq" id="WP_090538769.1">
    <property type="nucleotide sequence ID" value="NZ_FOYD01000005.1"/>
</dbReference>
<protein>
    <submittedName>
        <fullName evidence="2">Uncharacterized conserved protein YdgA, DUF945 family</fullName>
    </submittedName>
</protein>
<dbReference type="InterPro" id="IPR010352">
    <property type="entry name" value="DUF945"/>
</dbReference>
<name>A0A1I6BNY5_9GAMM</name>
<evidence type="ECO:0000313" key="3">
    <source>
        <dbReference type="Proteomes" id="UP000242815"/>
    </source>
</evidence>
<gene>
    <name evidence="2" type="ORF">SAMN05216578_10572</name>
</gene>
<keyword evidence="1" id="KW-0732">Signal</keyword>
<dbReference type="Proteomes" id="UP000242815">
    <property type="component" value="Unassembled WGS sequence"/>
</dbReference>
<accession>A0A1I6BNY5</accession>
<evidence type="ECO:0000256" key="1">
    <source>
        <dbReference type="SAM" id="SignalP"/>
    </source>
</evidence>
<dbReference type="STRING" id="1002526.SAMN05216578_10572"/>
<sequence>MNRAGIAATALVVLAAAGSAGAWFTGTRMETVIQDNIVRANQQLKDQLPDTDLALELVSLQRGIFSSDARYRLVLVADDADEPPLELLISDHIEHGPWPLSRLTSLKLLPVMATSHAQLEPSEQLAGLFAASAGRSPLTVASSIGYANGVDGELQLAPMSWSTDEVTGSFSGLSAVFRTDTAGESIKVHGRVDSLELQGGARVGLAGVDFELDRQRDASGLYLGTGQVELDQLSIVIEGEPAVVLNGLVQSDVSTLKEDGANLELDYRIGSVNYGTTKLGSMHMGWTLSRIDPQAMVDLAGMYNSAALGGVPDDTKALEEQFQASLERLLDGFPRLSLDDFSIRTTNGESRLSLAVELGRPSSLQLPPEALLPELIGSLEARLVLSKPMLMDMVRHKALFQPGTDAATLEQEAQMMAEMVSGMAEMLQIGRVEGDNILTQLSYAGGSLKLNGQAIEPSALAGLLSGMKGLQ</sequence>
<feature type="signal peptide" evidence="1">
    <location>
        <begin position="1"/>
        <end position="22"/>
    </location>
</feature>